<sequence>MTSVHGPRFANGTNESVGEPTELDAKEEHLKEIKVVNKTVNMVSIFSSHEPEVRDKNPETLASSLKKLQVDVDELKTTHLKIKPN</sequence>
<protein>
    <submittedName>
        <fullName evidence="2">Uncharacterized protein</fullName>
    </submittedName>
</protein>
<accession>A0A2P5CJ68</accession>
<gene>
    <name evidence="2" type="ORF">PanWU01x14_148820</name>
</gene>
<dbReference type="EMBL" id="JXTB01000124">
    <property type="protein sequence ID" value="PON61096.1"/>
    <property type="molecule type" value="Genomic_DNA"/>
</dbReference>
<comment type="caution">
    <text evidence="2">The sequence shown here is derived from an EMBL/GenBank/DDBJ whole genome shotgun (WGS) entry which is preliminary data.</text>
</comment>
<evidence type="ECO:0000313" key="2">
    <source>
        <dbReference type="EMBL" id="PON61096.1"/>
    </source>
</evidence>
<dbReference type="AlphaFoldDB" id="A0A2P5CJ68"/>
<dbReference type="Proteomes" id="UP000237105">
    <property type="component" value="Unassembled WGS sequence"/>
</dbReference>
<organism evidence="2 3">
    <name type="scientific">Parasponia andersonii</name>
    <name type="common">Sponia andersonii</name>
    <dbReference type="NCBI Taxonomy" id="3476"/>
    <lineage>
        <taxon>Eukaryota</taxon>
        <taxon>Viridiplantae</taxon>
        <taxon>Streptophyta</taxon>
        <taxon>Embryophyta</taxon>
        <taxon>Tracheophyta</taxon>
        <taxon>Spermatophyta</taxon>
        <taxon>Magnoliopsida</taxon>
        <taxon>eudicotyledons</taxon>
        <taxon>Gunneridae</taxon>
        <taxon>Pentapetalae</taxon>
        <taxon>rosids</taxon>
        <taxon>fabids</taxon>
        <taxon>Rosales</taxon>
        <taxon>Cannabaceae</taxon>
        <taxon>Parasponia</taxon>
    </lineage>
</organism>
<evidence type="ECO:0000313" key="3">
    <source>
        <dbReference type="Proteomes" id="UP000237105"/>
    </source>
</evidence>
<feature type="region of interest" description="Disordered" evidence="1">
    <location>
        <begin position="1"/>
        <end position="25"/>
    </location>
</feature>
<evidence type="ECO:0000256" key="1">
    <source>
        <dbReference type="SAM" id="MobiDB-lite"/>
    </source>
</evidence>
<name>A0A2P5CJ68_PARAD</name>
<keyword evidence="3" id="KW-1185">Reference proteome</keyword>
<reference evidence="3" key="1">
    <citation type="submission" date="2016-06" db="EMBL/GenBank/DDBJ databases">
        <title>Parallel loss of symbiosis genes in relatives of nitrogen-fixing non-legume Parasponia.</title>
        <authorList>
            <person name="Van Velzen R."/>
            <person name="Holmer R."/>
            <person name="Bu F."/>
            <person name="Rutten L."/>
            <person name="Van Zeijl A."/>
            <person name="Liu W."/>
            <person name="Santuari L."/>
            <person name="Cao Q."/>
            <person name="Sharma T."/>
            <person name="Shen D."/>
            <person name="Roswanjaya Y."/>
            <person name="Wardhani T."/>
            <person name="Kalhor M.S."/>
            <person name="Jansen J."/>
            <person name="Van den Hoogen J."/>
            <person name="Gungor B."/>
            <person name="Hartog M."/>
            <person name="Hontelez J."/>
            <person name="Verver J."/>
            <person name="Yang W.-C."/>
            <person name="Schijlen E."/>
            <person name="Repin R."/>
            <person name="Schilthuizen M."/>
            <person name="Schranz E."/>
            <person name="Heidstra R."/>
            <person name="Miyata K."/>
            <person name="Fedorova E."/>
            <person name="Kohlen W."/>
            <person name="Bisseling T."/>
            <person name="Smit S."/>
            <person name="Geurts R."/>
        </authorList>
    </citation>
    <scope>NUCLEOTIDE SEQUENCE [LARGE SCALE GENOMIC DNA]</scope>
    <source>
        <strain evidence="3">cv. WU1-14</strain>
    </source>
</reference>
<proteinExistence type="predicted"/>